<comment type="caution">
    <text evidence="3">The sequence shown here is derived from an EMBL/GenBank/DDBJ whole genome shotgun (WGS) entry which is preliminary data.</text>
</comment>
<evidence type="ECO:0000313" key="4">
    <source>
        <dbReference type="Proteomes" id="UP000789508"/>
    </source>
</evidence>
<dbReference type="PROSITE" id="PS00194">
    <property type="entry name" value="THIOREDOXIN_1"/>
    <property type="match status" value="1"/>
</dbReference>
<dbReference type="CDD" id="cd02947">
    <property type="entry name" value="TRX_family"/>
    <property type="match status" value="1"/>
</dbReference>
<dbReference type="Proteomes" id="UP000789508">
    <property type="component" value="Unassembled WGS sequence"/>
</dbReference>
<accession>A0A9N8V557</accession>
<dbReference type="Pfam" id="PF00085">
    <property type="entry name" value="Thioredoxin"/>
    <property type="match status" value="1"/>
</dbReference>
<dbReference type="GO" id="GO:0045454">
    <property type="term" value="P:cell redox homeostasis"/>
    <property type="evidence" value="ECO:0007669"/>
    <property type="project" value="TreeGrafter"/>
</dbReference>
<dbReference type="AlphaFoldDB" id="A0A9N8V557"/>
<dbReference type="OrthoDB" id="2121326at2759"/>
<dbReference type="InterPro" id="IPR017937">
    <property type="entry name" value="Thioredoxin_CS"/>
</dbReference>
<evidence type="ECO:0000256" key="1">
    <source>
        <dbReference type="ARBA" id="ARBA00008987"/>
    </source>
</evidence>
<name>A0A9N8V557_9GLOM</name>
<dbReference type="PANTHER" id="PTHR43601:SF3">
    <property type="entry name" value="THIOREDOXIN, MITOCHONDRIAL"/>
    <property type="match status" value="1"/>
</dbReference>
<dbReference type="SUPFAM" id="SSF52833">
    <property type="entry name" value="Thioredoxin-like"/>
    <property type="match status" value="1"/>
</dbReference>
<keyword evidence="4" id="KW-1185">Reference proteome</keyword>
<reference evidence="3" key="1">
    <citation type="submission" date="2021-06" db="EMBL/GenBank/DDBJ databases">
        <authorList>
            <person name="Kallberg Y."/>
            <person name="Tangrot J."/>
            <person name="Rosling A."/>
        </authorList>
    </citation>
    <scope>NUCLEOTIDE SEQUENCE</scope>
    <source>
        <strain evidence="3">FL130A</strain>
    </source>
</reference>
<dbReference type="AntiFam" id="ANF00010">
    <property type="entry name" value="tRNA translation"/>
</dbReference>
<dbReference type="EMBL" id="CAJVPS010000012">
    <property type="protein sequence ID" value="CAG8440163.1"/>
    <property type="molecule type" value="Genomic_DNA"/>
</dbReference>
<evidence type="ECO:0000313" key="3">
    <source>
        <dbReference type="EMBL" id="CAG8440163.1"/>
    </source>
</evidence>
<feature type="domain" description="Thioredoxin" evidence="2">
    <location>
        <begin position="7"/>
        <end position="78"/>
    </location>
</feature>
<gene>
    <name evidence="3" type="ORF">ALEPTO_LOCUS239</name>
</gene>
<protein>
    <submittedName>
        <fullName evidence="3">11518_t:CDS:1</fullName>
    </submittedName>
</protein>
<evidence type="ECO:0000259" key="2">
    <source>
        <dbReference type="Pfam" id="PF00085"/>
    </source>
</evidence>
<organism evidence="3 4">
    <name type="scientific">Ambispora leptoticha</name>
    <dbReference type="NCBI Taxonomy" id="144679"/>
    <lineage>
        <taxon>Eukaryota</taxon>
        <taxon>Fungi</taxon>
        <taxon>Fungi incertae sedis</taxon>
        <taxon>Mucoromycota</taxon>
        <taxon>Glomeromycotina</taxon>
        <taxon>Glomeromycetes</taxon>
        <taxon>Archaeosporales</taxon>
        <taxon>Ambisporaceae</taxon>
        <taxon>Ambispora</taxon>
    </lineage>
</organism>
<sequence>MNFFLQTNQDKLVLVKFFTTWCLPCQELQKNLEDLLRERKDLLVLEVDAEKFSKIAQSSEFAVRSVPTLFLFYNGPVGEAINTHAFHACMTGIYENSSTFKCGGVVQLVEHRPSDPIVVGSSPATSASLRLFAQMCGIGRRVLWYSGNTPPCHGGVAGSIPVRTAIFDREKELKHGDVIYRLTDKKSSSGYYRCKNDAISRYIYDKPSFIDNASKERRIKYSKLPDLVDCVISKDISGIDGKLDIKIQDKSASGSPVAQAFTPKVLKMFIEFGKNDTIEADEIITFPSPSPNKDKTF</sequence>
<dbReference type="InterPro" id="IPR013766">
    <property type="entry name" value="Thioredoxin_domain"/>
</dbReference>
<comment type="similarity">
    <text evidence="1">Belongs to the thioredoxin family.</text>
</comment>
<proteinExistence type="inferred from homology"/>
<dbReference type="InterPro" id="IPR036249">
    <property type="entry name" value="Thioredoxin-like_sf"/>
</dbReference>
<dbReference type="Gene3D" id="3.40.30.10">
    <property type="entry name" value="Glutaredoxin"/>
    <property type="match status" value="1"/>
</dbReference>
<dbReference type="PANTHER" id="PTHR43601">
    <property type="entry name" value="THIOREDOXIN, MITOCHONDRIAL"/>
    <property type="match status" value="1"/>
</dbReference>